<name>A0A8J3ZY36_9ACTN</name>
<keyword evidence="3" id="KW-1185">Reference proteome</keyword>
<gene>
    <name evidence="2" type="ORF">Voc01_044920</name>
</gene>
<dbReference type="AlphaFoldDB" id="A0A8J3ZY36"/>
<evidence type="ECO:0000313" key="3">
    <source>
        <dbReference type="Proteomes" id="UP000635606"/>
    </source>
</evidence>
<dbReference type="RefSeq" id="WP_203929499.1">
    <property type="nucleotide sequence ID" value="NZ_BOPH01000063.1"/>
</dbReference>
<proteinExistence type="predicted"/>
<protein>
    <submittedName>
        <fullName evidence="2">Uncharacterized protein</fullName>
    </submittedName>
</protein>
<dbReference type="EMBL" id="BOPH01000063">
    <property type="protein sequence ID" value="GIJ69575.1"/>
    <property type="molecule type" value="Genomic_DNA"/>
</dbReference>
<comment type="caution">
    <text evidence="2">The sequence shown here is derived from an EMBL/GenBank/DDBJ whole genome shotgun (WGS) entry which is preliminary data.</text>
</comment>
<feature type="coiled-coil region" evidence="1">
    <location>
        <begin position="215"/>
        <end position="256"/>
    </location>
</feature>
<dbReference type="Proteomes" id="UP000635606">
    <property type="component" value="Unassembled WGS sequence"/>
</dbReference>
<keyword evidence="1" id="KW-0175">Coiled coil</keyword>
<evidence type="ECO:0000313" key="2">
    <source>
        <dbReference type="EMBL" id="GIJ69575.1"/>
    </source>
</evidence>
<evidence type="ECO:0000256" key="1">
    <source>
        <dbReference type="SAM" id="Coils"/>
    </source>
</evidence>
<organism evidence="2 3">
    <name type="scientific">Virgisporangium ochraceum</name>
    <dbReference type="NCBI Taxonomy" id="65505"/>
    <lineage>
        <taxon>Bacteria</taxon>
        <taxon>Bacillati</taxon>
        <taxon>Actinomycetota</taxon>
        <taxon>Actinomycetes</taxon>
        <taxon>Micromonosporales</taxon>
        <taxon>Micromonosporaceae</taxon>
        <taxon>Virgisporangium</taxon>
    </lineage>
</organism>
<sequence length="411" mass="44383">MTAQGAGTRWWRRGRDEALLRARDAAATAATAFVELDTLQRTTALQVDAFSALERGPASAVLASEWATAHAGADGAAAGYLRVTEQFDVETDLTERTAREAEAALRRAEHVMRQALASVTAFTERHRSRFATVEGALARLAAAGRDADAAIAAAHAAVARADQAGNPAHEAAAALAEAERARAVLAEGAAAHGLRAAVEAADTVLAAAARARMLADTIQEQRDEVSRALASARTRYDAVANRRQRLDETLSSLRRTFVTSSYADVEGRPAEADAGLATARHQLAEAERQLVRRNLPAARSAVATARDALDAAGNAVDAVTQRHTLLQELKRDPQEAVRKARFEVREAQKLFVFMGPKVDQRYATQLDSLVRRVSTAEEGFAAPRPDFWRLDRDLARIRDETADVVRRLRGS</sequence>
<accession>A0A8J3ZY36</accession>
<reference evidence="2" key="1">
    <citation type="submission" date="2021-01" db="EMBL/GenBank/DDBJ databases">
        <title>Whole genome shotgun sequence of Virgisporangium ochraceum NBRC 16418.</title>
        <authorList>
            <person name="Komaki H."/>
            <person name="Tamura T."/>
        </authorList>
    </citation>
    <scope>NUCLEOTIDE SEQUENCE</scope>
    <source>
        <strain evidence="2">NBRC 16418</strain>
    </source>
</reference>